<evidence type="ECO:0000313" key="2">
    <source>
        <dbReference type="Proteomes" id="UP000093352"/>
    </source>
</evidence>
<accession>A0A371IL75</accession>
<proteinExistence type="predicted"/>
<protein>
    <submittedName>
        <fullName evidence="1">Uncharacterized protein</fullName>
    </submittedName>
</protein>
<keyword evidence="2" id="KW-1185">Reference proteome</keyword>
<comment type="caution">
    <text evidence="1">The sequence shown here is derived from an EMBL/GenBank/DDBJ whole genome shotgun (WGS) entry which is preliminary data.</text>
</comment>
<sequence length="229" mass="26614">MYIRNIQSITKPIGVRVLNNTDKLKKSSDNKNSCDYYDKSPVCETANVYNKPSSTVLLQSRKKDGIDLCFNEATGKYYESYNGIACEEYIKNLTPETDSFTGIKYYFIGRETYIPQDQKDLFEQRIASKLKSANLEDNPFNWDEMVFKSDISRNMKLPDGSILTKDTQKRKISIELLDERLELHNIDASLFAEKLYDSLFDIVSKKDTDSKEQIKSFWKDIKENNQNII</sequence>
<gene>
    <name evidence="1" type="ORF">BBG48_005490</name>
</gene>
<dbReference type="RefSeq" id="WP_068912706.1">
    <property type="nucleotide sequence ID" value="NZ_MBEW02000009.1"/>
</dbReference>
<name>A0A371IL75_9FIRM</name>
<dbReference type="STRING" id="1871336.BBG48_03120"/>
<dbReference type="EMBL" id="MBEW02000009">
    <property type="protein sequence ID" value="RDY21239.1"/>
    <property type="molecule type" value="Genomic_DNA"/>
</dbReference>
<organism evidence="1 2">
    <name type="scientific">Criibacterium bergeronii</name>
    <dbReference type="NCBI Taxonomy" id="1871336"/>
    <lineage>
        <taxon>Bacteria</taxon>
        <taxon>Bacillati</taxon>
        <taxon>Bacillota</taxon>
        <taxon>Clostridia</taxon>
        <taxon>Peptostreptococcales</taxon>
        <taxon>Filifactoraceae</taxon>
        <taxon>Criibacterium</taxon>
    </lineage>
</organism>
<dbReference type="Proteomes" id="UP000093352">
    <property type="component" value="Unassembled WGS sequence"/>
</dbReference>
<reference evidence="1 2" key="1">
    <citation type="journal article" date="2016" name="Genome Announc.">
        <title>Draft Genome Sequence of Criibacterium bergeronii gen. nov., sp. nov., Strain CCRI-22567T, Isolated from a Vaginal Sample from a Woman with Bacterial Vaginosis.</title>
        <authorList>
            <person name="Maheux A.F."/>
            <person name="Berube E."/>
            <person name="Boudreau D.K."/>
            <person name="Raymond F."/>
            <person name="Corbeil J."/>
            <person name="Roy P.H."/>
            <person name="Boissinot M."/>
            <person name="Omar R.F."/>
        </authorList>
    </citation>
    <scope>NUCLEOTIDE SEQUENCE [LARGE SCALE GENOMIC DNA]</scope>
    <source>
        <strain evidence="1 2">CCRI-22567</strain>
    </source>
</reference>
<evidence type="ECO:0000313" key="1">
    <source>
        <dbReference type="EMBL" id="RDY21239.1"/>
    </source>
</evidence>
<dbReference type="AlphaFoldDB" id="A0A371IL75"/>